<evidence type="ECO:0000256" key="7">
    <source>
        <dbReference type="ARBA" id="ARBA00023163"/>
    </source>
</evidence>
<evidence type="ECO:0000256" key="3">
    <source>
        <dbReference type="ARBA" id="ARBA00013725"/>
    </source>
</evidence>
<sequence>MARVTVEDCIKHFDSNYDLVLQASKRARAIAEGAEPLVERDNDKPTVLALREIADEVVPKEDPAAEAAKLDQDPFEISIEA</sequence>
<dbReference type="PANTHER" id="PTHR34476:SF1">
    <property type="entry name" value="DNA-DIRECTED RNA POLYMERASE SUBUNIT OMEGA"/>
    <property type="match status" value="1"/>
</dbReference>
<dbReference type="SMART" id="SM01409">
    <property type="entry name" value="RNA_pol_Rpb6"/>
    <property type="match status" value="1"/>
</dbReference>
<gene>
    <name evidence="11" type="primary">rpoZ</name>
    <name evidence="12" type="ORF">DKT75_16145</name>
</gene>
<evidence type="ECO:0000256" key="5">
    <source>
        <dbReference type="ARBA" id="ARBA00022679"/>
    </source>
</evidence>
<dbReference type="Gene3D" id="3.90.940.10">
    <property type="match status" value="1"/>
</dbReference>
<dbReference type="EMBL" id="QGKL01000040">
    <property type="protein sequence ID" value="PWQ94290.1"/>
    <property type="molecule type" value="Genomic_DNA"/>
</dbReference>
<dbReference type="InterPro" id="IPR036161">
    <property type="entry name" value="RPB6/omega-like_sf"/>
</dbReference>
<keyword evidence="4 11" id="KW-0240">DNA-directed RNA polymerase</keyword>
<dbReference type="InterPro" id="IPR003716">
    <property type="entry name" value="DNA-dir_RNA_pol_omega"/>
</dbReference>
<protein>
    <recommendedName>
        <fullName evidence="3 11">DNA-directed RNA polymerase subunit omega</fullName>
        <shortName evidence="11">RNAP omega subunit</shortName>
        <ecNumber evidence="2 11">2.7.7.6</ecNumber>
    </recommendedName>
    <alternativeName>
        <fullName evidence="9 11">RNA polymerase omega subunit</fullName>
    </alternativeName>
    <alternativeName>
        <fullName evidence="8 11">Transcriptase subunit omega</fullName>
    </alternativeName>
</protein>
<evidence type="ECO:0000256" key="6">
    <source>
        <dbReference type="ARBA" id="ARBA00022695"/>
    </source>
</evidence>
<evidence type="ECO:0000256" key="9">
    <source>
        <dbReference type="ARBA" id="ARBA00030998"/>
    </source>
</evidence>
<dbReference type="Proteomes" id="UP000245506">
    <property type="component" value="Unassembled WGS sequence"/>
</dbReference>
<dbReference type="InterPro" id="IPR006110">
    <property type="entry name" value="Pol_omega/Rpo6/RPB6"/>
</dbReference>
<dbReference type="AlphaFoldDB" id="A0A317CDA1"/>
<dbReference type="HAMAP" id="MF_00366">
    <property type="entry name" value="RNApol_bact_RpoZ"/>
    <property type="match status" value="1"/>
</dbReference>
<evidence type="ECO:0000256" key="1">
    <source>
        <dbReference type="ARBA" id="ARBA00006711"/>
    </source>
</evidence>
<evidence type="ECO:0000313" key="12">
    <source>
        <dbReference type="EMBL" id="PWQ94290.1"/>
    </source>
</evidence>
<evidence type="ECO:0000256" key="4">
    <source>
        <dbReference type="ARBA" id="ARBA00022478"/>
    </source>
</evidence>
<dbReference type="GO" id="GO:0006351">
    <property type="term" value="P:DNA-templated transcription"/>
    <property type="evidence" value="ECO:0007669"/>
    <property type="project" value="UniProtKB-UniRule"/>
</dbReference>
<evidence type="ECO:0000256" key="8">
    <source>
        <dbReference type="ARBA" id="ARBA00029924"/>
    </source>
</evidence>
<dbReference type="GO" id="GO:0003899">
    <property type="term" value="F:DNA-directed RNA polymerase activity"/>
    <property type="evidence" value="ECO:0007669"/>
    <property type="project" value="UniProtKB-UniRule"/>
</dbReference>
<dbReference type="GO" id="GO:0000428">
    <property type="term" value="C:DNA-directed RNA polymerase complex"/>
    <property type="evidence" value="ECO:0007669"/>
    <property type="project" value="UniProtKB-KW"/>
</dbReference>
<name>A0A317CDA1_9GAMM</name>
<dbReference type="RefSeq" id="WP_109824642.1">
    <property type="nucleotide sequence ID" value="NZ_QGKL01000040.1"/>
</dbReference>
<proteinExistence type="inferred from homology"/>
<dbReference type="Pfam" id="PF01192">
    <property type="entry name" value="RNA_pol_Rpb6"/>
    <property type="match status" value="1"/>
</dbReference>
<dbReference type="NCBIfam" id="TIGR00690">
    <property type="entry name" value="rpoZ"/>
    <property type="match status" value="1"/>
</dbReference>
<keyword evidence="5 11" id="KW-0808">Transferase</keyword>
<comment type="caution">
    <text evidence="12">The sequence shown here is derived from an EMBL/GenBank/DDBJ whole genome shotgun (WGS) entry which is preliminary data.</text>
</comment>
<comment type="similarity">
    <text evidence="1 11">Belongs to the RNA polymerase subunit omega family.</text>
</comment>
<keyword evidence="7 11" id="KW-0804">Transcription</keyword>
<evidence type="ECO:0000256" key="11">
    <source>
        <dbReference type="HAMAP-Rule" id="MF_00366"/>
    </source>
</evidence>
<evidence type="ECO:0000313" key="13">
    <source>
        <dbReference type="Proteomes" id="UP000245506"/>
    </source>
</evidence>
<keyword evidence="6 11" id="KW-0548">Nucleotidyltransferase</keyword>
<keyword evidence="13" id="KW-1185">Reference proteome</keyword>
<accession>A0A317CDA1</accession>
<comment type="subunit">
    <text evidence="11">The RNAP catalytic core consists of 2 alpha, 1 beta, 1 beta' and 1 omega subunit. When a sigma factor is associated with the core the holoenzyme is formed, which can initiate transcription.</text>
</comment>
<dbReference type="OrthoDB" id="9796300at2"/>
<comment type="function">
    <text evidence="11">Promotes RNA polymerase assembly. Latches the N- and C-terminal regions of the beta' subunit thereby facilitating its interaction with the beta and alpha subunits.</text>
</comment>
<dbReference type="PANTHER" id="PTHR34476">
    <property type="entry name" value="DNA-DIRECTED RNA POLYMERASE SUBUNIT OMEGA"/>
    <property type="match status" value="1"/>
</dbReference>
<dbReference type="GO" id="GO:0003677">
    <property type="term" value="F:DNA binding"/>
    <property type="evidence" value="ECO:0007669"/>
    <property type="project" value="UniProtKB-UniRule"/>
</dbReference>
<evidence type="ECO:0000256" key="10">
    <source>
        <dbReference type="ARBA" id="ARBA00048552"/>
    </source>
</evidence>
<dbReference type="EC" id="2.7.7.6" evidence="2 11"/>
<organism evidence="12 13">
    <name type="scientific">Leucothrix arctica</name>
    <dbReference type="NCBI Taxonomy" id="1481894"/>
    <lineage>
        <taxon>Bacteria</taxon>
        <taxon>Pseudomonadati</taxon>
        <taxon>Pseudomonadota</taxon>
        <taxon>Gammaproteobacteria</taxon>
        <taxon>Thiotrichales</taxon>
        <taxon>Thiotrichaceae</taxon>
        <taxon>Leucothrix</taxon>
    </lineage>
</organism>
<comment type="catalytic activity">
    <reaction evidence="10 11">
        <text>RNA(n) + a ribonucleoside 5'-triphosphate = RNA(n+1) + diphosphate</text>
        <dbReference type="Rhea" id="RHEA:21248"/>
        <dbReference type="Rhea" id="RHEA-COMP:14527"/>
        <dbReference type="Rhea" id="RHEA-COMP:17342"/>
        <dbReference type="ChEBI" id="CHEBI:33019"/>
        <dbReference type="ChEBI" id="CHEBI:61557"/>
        <dbReference type="ChEBI" id="CHEBI:140395"/>
        <dbReference type="EC" id="2.7.7.6"/>
    </reaction>
</comment>
<evidence type="ECO:0000256" key="2">
    <source>
        <dbReference type="ARBA" id="ARBA00012418"/>
    </source>
</evidence>
<dbReference type="SUPFAM" id="SSF63562">
    <property type="entry name" value="RPB6/omega subunit-like"/>
    <property type="match status" value="1"/>
</dbReference>
<reference evidence="12 13" key="1">
    <citation type="submission" date="2018-05" db="EMBL/GenBank/DDBJ databases">
        <title>Leucothrix arctica sp. nov., isolated from Arctic seawater.</title>
        <authorList>
            <person name="Choi A."/>
            <person name="Baek K."/>
        </authorList>
    </citation>
    <scope>NUCLEOTIDE SEQUENCE [LARGE SCALE GENOMIC DNA]</scope>
    <source>
        <strain evidence="12 13">IMCC9719</strain>
    </source>
</reference>